<feature type="transmembrane region" description="Helical" evidence="1">
    <location>
        <begin position="135"/>
        <end position="155"/>
    </location>
</feature>
<protein>
    <recommendedName>
        <fullName evidence="5">Transmembrane protein</fullName>
    </recommendedName>
</protein>
<reference evidence="2" key="2">
    <citation type="submission" date="2014-04" db="EMBL/GenBank/DDBJ databases">
        <authorList>
            <person name="Urmite Genomes U."/>
        </authorList>
    </citation>
    <scope>NUCLEOTIDE SEQUENCE</scope>
    <source>
        <strain evidence="2">DSM 44626</strain>
    </source>
</reference>
<reference evidence="2" key="1">
    <citation type="journal article" date="2014" name="Genome Announc.">
        <title>Draft Genome Sequence of Mycobacterium triplex DSM 44626.</title>
        <authorList>
            <person name="Sassi M."/>
            <person name="Croce O."/>
            <person name="Robert C."/>
            <person name="Raoult D."/>
            <person name="Drancourt M."/>
        </authorList>
    </citation>
    <scope>NUCLEOTIDE SEQUENCE [LARGE SCALE GENOMIC DNA]</scope>
    <source>
        <strain evidence="2">DSM 44626</strain>
    </source>
</reference>
<feature type="transmembrane region" description="Helical" evidence="1">
    <location>
        <begin position="65"/>
        <end position="87"/>
    </location>
</feature>
<feature type="transmembrane region" description="Helical" evidence="1">
    <location>
        <begin position="224"/>
        <end position="246"/>
    </location>
</feature>
<keyword evidence="4" id="KW-1185">Reference proteome</keyword>
<sequence length="293" mass="31563">MAMGFIADSCVPWTGFDISIVARSYAQLTGILAGFAFVVINLVLDRAYRRRGESRSLEPREIEHETQVGIALVCGFVGLFLTTLRYSLLAGETGCAITNGRASSAEVLAAVALAASIYMLLYAIVQFFSGMASTLAKHCVFTLAVLVPPITVFFVEDTLTHLALTLGDQQTHQPLQPLWDWANRLLIPLPLAVLVVCAAAWYLGMSRRGSESPPSRLTRRVRTVVPYITVAVVGVVVVRSVEALGYANTATHIAPAEAWLWVSVLTAALTIQSAALSFQKGVEVPFAAEPTNP</sequence>
<organism evidence="2">
    <name type="scientific">Mycobacterium triplex</name>
    <dbReference type="NCBI Taxonomy" id="47839"/>
    <lineage>
        <taxon>Bacteria</taxon>
        <taxon>Bacillati</taxon>
        <taxon>Actinomycetota</taxon>
        <taxon>Actinomycetes</taxon>
        <taxon>Mycobacteriales</taxon>
        <taxon>Mycobacteriaceae</taxon>
        <taxon>Mycobacterium</taxon>
        <taxon>Mycobacterium simiae complex</taxon>
    </lineage>
</organism>
<evidence type="ECO:0008006" key="5">
    <source>
        <dbReference type="Google" id="ProtNLM"/>
    </source>
</evidence>
<keyword evidence="1" id="KW-1133">Transmembrane helix</keyword>
<dbReference type="Proteomes" id="UP000028880">
    <property type="component" value="Unassembled WGS sequence"/>
</dbReference>
<dbReference type="STRING" id="47839.BN973_03865"/>
<evidence type="ECO:0000256" key="1">
    <source>
        <dbReference type="SAM" id="Phobius"/>
    </source>
</evidence>
<gene>
    <name evidence="3" type="ORF">AWC29_13230</name>
    <name evidence="2" type="ORF">BN973_03865</name>
</gene>
<feature type="transmembrane region" description="Helical" evidence="1">
    <location>
        <begin position="185"/>
        <end position="203"/>
    </location>
</feature>
<dbReference type="Proteomes" id="UP000193710">
    <property type="component" value="Unassembled WGS sequence"/>
</dbReference>
<reference evidence="3 4" key="3">
    <citation type="submission" date="2016-01" db="EMBL/GenBank/DDBJ databases">
        <title>The new phylogeny of the genus Mycobacterium.</title>
        <authorList>
            <person name="Tarcisio F."/>
            <person name="Conor M."/>
            <person name="Antonella G."/>
            <person name="Elisabetta G."/>
            <person name="Giulia F.S."/>
            <person name="Sara T."/>
            <person name="Anna F."/>
            <person name="Clotilde B."/>
            <person name="Roberto B."/>
            <person name="Veronica D.S."/>
            <person name="Fabio R."/>
            <person name="Monica P."/>
            <person name="Olivier J."/>
            <person name="Enrico T."/>
            <person name="Nicola S."/>
        </authorList>
    </citation>
    <scope>NUCLEOTIDE SEQUENCE [LARGE SCALE GENOMIC DNA]</scope>
    <source>
        <strain evidence="3 4">DSM 44626</strain>
    </source>
</reference>
<feature type="transmembrane region" description="Helical" evidence="1">
    <location>
        <begin position="258"/>
        <end position="278"/>
    </location>
</feature>
<dbReference type="AlphaFoldDB" id="A0A024K0X5"/>
<evidence type="ECO:0000313" key="2">
    <source>
        <dbReference type="EMBL" id="CDO89489.1"/>
    </source>
</evidence>
<evidence type="ECO:0000313" key="3">
    <source>
        <dbReference type="EMBL" id="ORX04856.1"/>
    </source>
</evidence>
<feature type="transmembrane region" description="Helical" evidence="1">
    <location>
        <begin position="107"/>
        <end position="128"/>
    </location>
</feature>
<dbReference type="EMBL" id="LQPY01000017">
    <property type="protein sequence ID" value="ORX04856.1"/>
    <property type="molecule type" value="Genomic_DNA"/>
</dbReference>
<dbReference type="HOGENOM" id="CLU_942765_0_0_11"/>
<dbReference type="EMBL" id="HG964446">
    <property type="protein sequence ID" value="CDO89489.1"/>
    <property type="molecule type" value="Genomic_DNA"/>
</dbReference>
<accession>A0A024K0X5</accession>
<feature type="transmembrane region" description="Helical" evidence="1">
    <location>
        <begin position="25"/>
        <end position="44"/>
    </location>
</feature>
<keyword evidence="1" id="KW-0812">Transmembrane</keyword>
<name>A0A024K0X5_9MYCO</name>
<dbReference type="RefSeq" id="WP_051641345.1">
    <property type="nucleotide sequence ID" value="NZ_HG964446.1"/>
</dbReference>
<dbReference type="OrthoDB" id="4738420at2"/>
<dbReference type="eggNOG" id="ENOG5031X9J">
    <property type="taxonomic scope" value="Bacteria"/>
</dbReference>
<keyword evidence="1" id="KW-0472">Membrane</keyword>
<proteinExistence type="predicted"/>
<evidence type="ECO:0000313" key="4">
    <source>
        <dbReference type="Proteomes" id="UP000193710"/>
    </source>
</evidence>